<evidence type="ECO:0000256" key="2">
    <source>
        <dbReference type="ARBA" id="ARBA00022692"/>
    </source>
</evidence>
<dbReference type="NCBIfam" id="TIGR00803">
    <property type="entry name" value="nst"/>
    <property type="match status" value="1"/>
</dbReference>
<keyword evidence="2 5" id="KW-0812">Transmembrane</keyword>
<sequence>MGTQDGSQPQLCGIPMKWVSLLMLVAQTVSVVFAMRLSRTRATEGPRYLNTTAVFFSEVLKLLCSFVFLSHEQGNVTSAARTVAKTFTRSGIELLKVSVPSLLYTVQNNLLFISLSNLSGAVYQVTYQLKILTTAVLSVIVLGKASSGYLERARDKLLRNQLHSSLIITSRHFLSYVGECVLATAAGYVRNIDYVNEWVTFILEDVLRTTLPPPALASRRQMPAGLKAASLAHLDGGLGLVKGAKKLRQSSWWTNTKTWVATSAFFHNDHVFDRYWHYCFLLLDNYEEAEFLAYLKAERFKQKEGLWTASWRAATLEPGYRSYALDSVEAFFGLLDDYVPEEKSLPLRELMRHYEHAGKVFEHESIWSEVCVEPSKLLSPTLLGEISGQLSKRLEYKGGKQSLGLEKWCALFILFAGVALIQLPRGETKASSPSGGNAAVGLAAVLSACATSGLAGVYLEKILKQTDSSIWMRNIQLAFFGGILAYIGCYMQDEEDDWDDDAYGYSSLVWAVIALQAVGGLVVAAVLKYADNILKCFGNAMSIVISCLMSAALLQEFEPDLLFVLGTLLVLVATTLYSLGVPAELKRLIIRERAKVEDGAKV</sequence>
<reference evidence="6 7" key="1">
    <citation type="submission" date="2016-02" db="EMBL/GenBank/DDBJ databases">
        <title>Genome analysis of coral dinoflagellate symbionts highlights evolutionary adaptations to a symbiotic lifestyle.</title>
        <authorList>
            <person name="Aranda M."/>
            <person name="Li Y."/>
            <person name="Liew Y.J."/>
            <person name="Baumgarten S."/>
            <person name="Simakov O."/>
            <person name="Wilson M."/>
            <person name="Piel J."/>
            <person name="Ashoor H."/>
            <person name="Bougouffa S."/>
            <person name="Bajic V.B."/>
            <person name="Ryu T."/>
            <person name="Ravasi T."/>
            <person name="Bayer T."/>
            <person name="Micklem G."/>
            <person name="Kim H."/>
            <person name="Bhak J."/>
            <person name="Lajeunesse T.C."/>
            <person name="Voolstra C.R."/>
        </authorList>
    </citation>
    <scope>NUCLEOTIDE SEQUENCE [LARGE SCALE GENOMIC DNA]</scope>
    <source>
        <strain evidence="6 7">CCMP2467</strain>
    </source>
</reference>
<feature type="transmembrane region" description="Helical" evidence="5">
    <location>
        <begin position="408"/>
        <end position="426"/>
    </location>
</feature>
<evidence type="ECO:0000313" key="7">
    <source>
        <dbReference type="Proteomes" id="UP000186817"/>
    </source>
</evidence>
<evidence type="ECO:0000256" key="5">
    <source>
        <dbReference type="SAM" id="Phobius"/>
    </source>
</evidence>
<dbReference type="GO" id="GO:0000139">
    <property type="term" value="C:Golgi membrane"/>
    <property type="evidence" value="ECO:0007669"/>
    <property type="project" value="InterPro"/>
</dbReference>
<feature type="transmembrane region" description="Helical" evidence="5">
    <location>
        <begin position="471"/>
        <end position="488"/>
    </location>
</feature>
<feature type="transmembrane region" description="Helical" evidence="5">
    <location>
        <begin position="561"/>
        <end position="583"/>
    </location>
</feature>
<evidence type="ECO:0000256" key="1">
    <source>
        <dbReference type="ARBA" id="ARBA00004141"/>
    </source>
</evidence>
<feature type="transmembrane region" description="Helical" evidence="5">
    <location>
        <begin position="438"/>
        <end position="459"/>
    </location>
</feature>
<dbReference type="OrthoDB" id="408493at2759"/>
<evidence type="ECO:0000256" key="4">
    <source>
        <dbReference type="ARBA" id="ARBA00023136"/>
    </source>
</evidence>
<dbReference type="AlphaFoldDB" id="A0A1Q9E2K5"/>
<dbReference type="InterPro" id="IPR007271">
    <property type="entry name" value="Nuc_sug_transpt"/>
</dbReference>
<dbReference type="GO" id="GO:0015165">
    <property type="term" value="F:pyrimidine nucleotide-sugar transmembrane transporter activity"/>
    <property type="evidence" value="ECO:0007669"/>
    <property type="project" value="InterPro"/>
</dbReference>
<evidence type="ECO:0000313" key="6">
    <source>
        <dbReference type="EMBL" id="OLQ01664.1"/>
    </source>
</evidence>
<comment type="caution">
    <text evidence="6">The sequence shown here is derived from an EMBL/GenBank/DDBJ whole genome shotgun (WGS) entry which is preliminary data.</text>
</comment>
<keyword evidence="4 5" id="KW-0472">Membrane</keyword>
<dbReference type="EMBL" id="LSRX01000285">
    <property type="protein sequence ID" value="OLQ01664.1"/>
    <property type="molecule type" value="Genomic_DNA"/>
</dbReference>
<dbReference type="Pfam" id="PF04142">
    <property type="entry name" value="Nuc_sug_transp"/>
    <property type="match status" value="2"/>
</dbReference>
<feature type="transmembrane region" description="Helical" evidence="5">
    <location>
        <begin position="508"/>
        <end position="529"/>
    </location>
</feature>
<protein>
    <submittedName>
        <fullName evidence="6">UDP-N-acetylglucosamine transporter</fullName>
    </submittedName>
</protein>
<keyword evidence="7" id="KW-1185">Reference proteome</keyword>
<keyword evidence="3 5" id="KW-1133">Transmembrane helix</keyword>
<feature type="transmembrane region" description="Helical" evidence="5">
    <location>
        <begin position="18"/>
        <end position="37"/>
    </location>
</feature>
<gene>
    <name evidence="6" type="primary">Slc35a3</name>
    <name evidence="6" type="ORF">AK812_SmicGene15581</name>
</gene>
<dbReference type="Proteomes" id="UP000186817">
    <property type="component" value="Unassembled WGS sequence"/>
</dbReference>
<accession>A0A1Q9E2K5</accession>
<dbReference type="PANTHER" id="PTHR10231">
    <property type="entry name" value="NUCLEOTIDE-SUGAR TRANSMEMBRANE TRANSPORTER"/>
    <property type="match status" value="1"/>
</dbReference>
<name>A0A1Q9E2K5_SYMMI</name>
<evidence type="ECO:0000256" key="3">
    <source>
        <dbReference type="ARBA" id="ARBA00022989"/>
    </source>
</evidence>
<comment type="subcellular location">
    <subcellularLocation>
        <location evidence="1">Membrane</location>
        <topology evidence="1">Multi-pass membrane protein</topology>
    </subcellularLocation>
</comment>
<proteinExistence type="predicted"/>
<organism evidence="6 7">
    <name type="scientific">Symbiodinium microadriaticum</name>
    <name type="common">Dinoflagellate</name>
    <name type="synonym">Zooxanthella microadriatica</name>
    <dbReference type="NCBI Taxonomy" id="2951"/>
    <lineage>
        <taxon>Eukaryota</taxon>
        <taxon>Sar</taxon>
        <taxon>Alveolata</taxon>
        <taxon>Dinophyceae</taxon>
        <taxon>Suessiales</taxon>
        <taxon>Symbiodiniaceae</taxon>
        <taxon>Symbiodinium</taxon>
    </lineage>
</organism>
<feature type="transmembrane region" description="Helical" evidence="5">
    <location>
        <begin position="536"/>
        <end position="555"/>
    </location>
</feature>